<reference evidence="2" key="2">
    <citation type="submission" date="2015-06" db="UniProtKB">
        <authorList>
            <consortium name="EnsemblPlants"/>
        </authorList>
    </citation>
    <scope>IDENTIFICATION</scope>
    <source>
        <strain evidence="2">DM1-3 516 R44</strain>
    </source>
</reference>
<evidence type="ECO:0000313" key="2">
    <source>
        <dbReference type="EnsemblPlants" id="PGSC0003DMT400096864"/>
    </source>
</evidence>
<feature type="compositionally biased region" description="Polar residues" evidence="1">
    <location>
        <begin position="53"/>
        <end position="63"/>
    </location>
</feature>
<evidence type="ECO:0000313" key="3">
    <source>
        <dbReference type="Proteomes" id="UP000011115"/>
    </source>
</evidence>
<dbReference type="EnsemblPlants" id="PGSC0003DMT400096864">
    <property type="protein sequence ID" value="PGSC0003DMT400096864"/>
    <property type="gene ID" value="PGSC0003DMG400046435"/>
</dbReference>
<accession>M1DZE4</accession>
<name>M1DZE4_SOLTU</name>
<dbReference type="PaxDb" id="4113-PGSC0003DMT400096864"/>
<reference evidence="3" key="1">
    <citation type="journal article" date="2011" name="Nature">
        <title>Genome sequence and analysis of the tuber crop potato.</title>
        <authorList>
            <consortium name="The Potato Genome Sequencing Consortium"/>
        </authorList>
    </citation>
    <scope>NUCLEOTIDE SEQUENCE [LARGE SCALE GENOMIC DNA]</scope>
    <source>
        <strain evidence="3">cv. DM1-3 516 R44</strain>
    </source>
</reference>
<dbReference type="HOGENOM" id="CLU_2337646_0_0_1"/>
<protein>
    <submittedName>
        <fullName evidence="2">Uncharacterized protein</fullName>
    </submittedName>
</protein>
<dbReference type="AlphaFoldDB" id="M1DZE4"/>
<keyword evidence="3" id="KW-1185">Reference proteome</keyword>
<feature type="region of interest" description="Disordered" evidence="1">
    <location>
        <begin position="53"/>
        <end position="98"/>
    </location>
</feature>
<organism evidence="2 3">
    <name type="scientific">Solanum tuberosum</name>
    <name type="common">Potato</name>
    <dbReference type="NCBI Taxonomy" id="4113"/>
    <lineage>
        <taxon>Eukaryota</taxon>
        <taxon>Viridiplantae</taxon>
        <taxon>Streptophyta</taxon>
        <taxon>Embryophyta</taxon>
        <taxon>Tracheophyta</taxon>
        <taxon>Spermatophyta</taxon>
        <taxon>Magnoliopsida</taxon>
        <taxon>eudicotyledons</taxon>
        <taxon>Gunneridae</taxon>
        <taxon>Pentapetalae</taxon>
        <taxon>asterids</taxon>
        <taxon>lamiids</taxon>
        <taxon>Solanales</taxon>
        <taxon>Solanaceae</taxon>
        <taxon>Solanoideae</taxon>
        <taxon>Solaneae</taxon>
        <taxon>Solanum</taxon>
    </lineage>
</organism>
<sequence length="98" mass="10662">MNLSLWKIRRAEGTSATRRTDSASYRELKQGSTLAKPICEVFKGKKIEAATLGEQQEPFSASPNGLGDDPQPVESYRELPMKSPIADLVGDSPKGLGR</sequence>
<dbReference type="Gramene" id="PGSC0003DMT400096864">
    <property type="protein sequence ID" value="PGSC0003DMT400096864"/>
    <property type="gene ID" value="PGSC0003DMG400046435"/>
</dbReference>
<proteinExistence type="predicted"/>
<evidence type="ECO:0000256" key="1">
    <source>
        <dbReference type="SAM" id="MobiDB-lite"/>
    </source>
</evidence>
<dbReference type="InParanoid" id="M1DZE4"/>
<dbReference type="Proteomes" id="UP000011115">
    <property type="component" value="Unassembled WGS sequence"/>
</dbReference>